<name>A0ABY1MR40_9PROT</name>
<accession>A0ABY1MR40</accession>
<gene>
    <name evidence="1" type="ORF">AFERRI_30001</name>
</gene>
<dbReference type="EMBL" id="LT841305">
    <property type="protein sequence ID" value="SMH66271.1"/>
    <property type="molecule type" value="Genomic_DNA"/>
</dbReference>
<evidence type="ECO:0000313" key="2">
    <source>
        <dbReference type="Proteomes" id="UP000193925"/>
    </source>
</evidence>
<reference evidence="1 2" key="1">
    <citation type="submission" date="2017-03" db="EMBL/GenBank/DDBJ databases">
        <authorList>
            <person name="Regsiter A."/>
            <person name="William W."/>
        </authorList>
    </citation>
    <scope>NUCLEOTIDE SEQUENCE [LARGE SCALE GENOMIC DNA]</scope>
    <source>
        <strain evidence="1">PRJEB5721</strain>
    </source>
</reference>
<proteinExistence type="predicted"/>
<dbReference type="Proteomes" id="UP000193925">
    <property type="component" value="Chromosome AFERRI"/>
</dbReference>
<protein>
    <recommendedName>
        <fullName evidence="3">Transposase</fullName>
    </recommendedName>
</protein>
<sequence>MALAAKMVRTAWAIMARGEHYRLAASG</sequence>
<evidence type="ECO:0008006" key="3">
    <source>
        <dbReference type="Google" id="ProtNLM"/>
    </source>
</evidence>
<keyword evidence="2" id="KW-1185">Reference proteome</keyword>
<organism evidence="1 2">
    <name type="scientific">Acidithiobacillus ferrivorans</name>
    <dbReference type="NCBI Taxonomy" id="160808"/>
    <lineage>
        <taxon>Bacteria</taxon>
        <taxon>Pseudomonadati</taxon>
        <taxon>Pseudomonadota</taxon>
        <taxon>Acidithiobacillia</taxon>
        <taxon>Acidithiobacillales</taxon>
        <taxon>Acidithiobacillaceae</taxon>
        <taxon>Acidithiobacillus</taxon>
    </lineage>
</organism>
<evidence type="ECO:0000313" key="1">
    <source>
        <dbReference type="EMBL" id="SMH66271.1"/>
    </source>
</evidence>